<proteinExistence type="predicted"/>
<dbReference type="Proteomes" id="UP000467841">
    <property type="component" value="Unassembled WGS sequence"/>
</dbReference>
<protein>
    <submittedName>
        <fullName evidence="1">Uncharacterized protein</fullName>
    </submittedName>
</protein>
<name>A0A6D2INY1_9BRAS</name>
<gene>
    <name evidence="1" type="ORF">MERR_LOCUS17363</name>
</gene>
<accession>A0A6D2INY1</accession>
<comment type="caution">
    <text evidence="1">The sequence shown here is derived from an EMBL/GenBank/DDBJ whole genome shotgun (WGS) entry which is preliminary data.</text>
</comment>
<evidence type="ECO:0000313" key="1">
    <source>
        <dbReference type="EMBL" id="CAA7030128.1"/>
    </source>
</evidence>
<sequence length="132" mass="14937">MAISTKCYGDHYEYRLELDRALDRAGSTDEKRYACTQSKLDKLILAQFPAKHVNYVSGKALVKDQEGEETQHEVCYIQNRQGSFRNPQKGSTVGYGQQGTYPAIQTPCRTNTTVYHQASQRLIIPNHVKIGI</sequence>
<dbReference type="AlphaFoldDB" id="A0A6D2INY1"/>
<keyword evidence="2" id="KW-1185">Reference proteome</keyword>
<evidence type="ECO:0000313" key="2">
    <source>
        <dbReference type="Proteomes" id="UP000467841"/>
    </source>
</evidence>
<reference evidence="1" key="1">
    <citation type="submission" date="2020-01" db="EMBL/GenBank/DDBJ databases">
        <authorList>
            <person name="Mishra B."/>
        </authorList>
    </citation>
    <scope>NUCLEOTIDE SEQUENCE [LARGE SCALE GENOMIC DNA]</scope>
</reference>
<organism evidence="1 2">
    <name type="scientific">Microthlaspi erraticum</name>
    <dbReference type="NCBI Taxonomy" id="1685480"/>
    <lineage>
        <taxon>Eukaryota</taxon>
        <taxon>Viridiplantae</taxon>
        <taxon>Streptophyta</taxon>
        <taxon>Embryophyta</taxon>
        <taxon>Tracheophyta</taxon>
        <taxon>Spermatophyta</taxon>
        <taxon>Magnoliopsida</taxon>
        <taxon>eudicotyledons</taxon>
        <taxon>Gunneridae</taxon>
        <taxon>Pentapetalae</taxon>
        <taxon>rosids</taxon>
        <taxon>malvids</taxon>
        <taxon>Brassicales</taxon>
        <taxon>Brassicaceae</taxon>
        <taxon>Coluteocarpeae</taxon>
        <taxon>Microthlaspi</taxon>
    </lineage>
</organism>
<dbReference type="EMBL" id="CACVBM020001091">
    <property type="protein sequence ID" value="CAA7030128.1"/>
    <property type="molecule type" value="Genomic_DNA"/>
</dbReference>